<keyword evidence="3" id="KW-1185">Reference proteome</keyword>
<dbReference type="Proteomes" id="UP000656042">
    <property type="component" value="Unassembled WGS sequence"/>
</dbReference>
<dbReference type="AlphaFoldDB" id="A0A8J3C073"/>
<name>A0A8J3C073_9ACTN</name>
<reference evidence="2" key="1">
    <citation type="journal article" date="2014" name="Int. J. Syst. Evol. Microbiol.">
        <title>Complete genome sequence of Corynebacterium casei LMG S-19264T (=DSM 44701T), isolated from a smear-ripened cheese.</title>
        <authorList>
            <consortium name="US DOE Joint Genome Institute (JGI-PGF)"/>
            <person name="Walter F."/>
            <person name="Albersmeier A."/>
            <person name="Kalinowski J."/>
            <person name="Ruckert C."/>
        </authorList>
    </citation>
    <scope>NUCLEOTIDE SEQUENCE</scope>
    <source>
        <strain evidence="2">CGMCC 4.7299</strain>
    </source>
</reference>
<protein>
    <submittedName>
        <fullName evidence="2">Uncharacterized protein</fullName>
    </submittedName>
</protein>
<organism evidence="2 3">
    <name type="scientific">Mangrovihabitans endophyticus</name>
    <dbReference type="NCBI Taxonomy" id="1751298"/>
    <lineage>
        <taxon>Bacteria</taxon>
        <taxon>Bacillati</taxon>
        <taxon>Actinomycetota</taxon>
        <taxon>Actinomycetes</taxon>
        <taxon>Micromonosporales</taxon>
        <taxon>Micromonosporaceae</taxon>
        <taxon>Mangrovihabitans</taxon>
    </lineage>
</organism>
<evidence type="ECO:0000313" key="2">
    <source>
        <dbReference type="EMBL" id="GGK99955.1"/>
    </source>
</evidence>
<proteinExistence type="predicted"/>
<comment type="caution">
    <text evidence="2">The sequence shown here is derived from an EMBL/GenBank/DDBJ whole genome shotgun (WGS) entry which is preliminary data.</text>
</comment>
<feature type="compositionally biased region" description="Basic and acidic residues" evidence="1">
    <location>
        <begin position="12"/>
        <end position="37"/>
    </location>
</feature>
<evidence type="ECO:0000313" key="3">
    <source>
        <dbReference type="Proteomes" id="UP000656042"/>
    </source>
</evidence>
<sequence length="74" mass="7146">MQADGRVGRSCRYQDGRGDGEQGGADRGESLSHDCLHKGTAAEPGNSPGSGVRAAAPGGPTAMPGAAGGAQPVA</sequence>
<reference evidence="2" key="2">
    <citation type="submission" date="2020-09" db="EMBL/GenBank/DDBJ databases">
        <authorList>
            <person name="Sun Q."/>
            <person name="Zhou Y."/>
        </authorList>
    </citation>
    <scope>NUCLEOTIDE SEQUENCE</scope>
    <source>
        <strain evidence="2">CGMCC 4.7299</strain>
    </source>
</reference>
<feature type="compositionally biased region" description="Low complexity" evidence="1">
    <location>
        <begin position="54"/>
        <end position="74"/>
    </location>
</feature>
<gene>
    <name evidence="2" type="ORF">GCM10012284_37970</name>
</gene>
<evidence type="ECO:0000256" key="1">
    <source>
        <dbReference type="SAM" id="MobiDB-lite"/>
    </source>
</evidence>
<feature type="region of interest" description="Disordered" evidence="1">
    <location>
        <begin position="1"/>
        <end position="74"/>
    </location>
</feature>
<dbReference type="EMBL" id="BMMX01000017">
    <property type="protein sequence ID" value="GGK99955.1"/>
    <property type="molecule type" value="Genomic_DNA"/>
</dbReference>
<accession>A0A8J3C073</accession>